<comment type="caution">
    <text evidence="1">The sequence shown here is derived from an EMBL/GenBank/DDBJ whole genome shotgun (WGS) entry which is preliminary data.</text>
</comment>
<organism evidence="1">
    <name type="scientific">marine sediment metagenome</name>
    <dbReference type="NCBI Taxonomy" id="412755"/>
    <lineage>
        <taxon>unclassified sequences</taxon>
        <taxon>metagenomes</taxon>
        <taxon>ecological metagenomes</taxon>
    </lineage>
</organism>
<dbReference type="AlphaFoldDB" id="A0A0F8X4C9"/>
<accession>A0A0F8X4C9</accession>
<gene>
    <name evidence="1" type="ORF">LCGC14_3071280</name>
</gene>
<protein>
    <submittedName>
        <fullName evidence="1">Uncharacterized protein</fullName>
    </submittedName>
</protein>
<sequence>MTATYTNQPGTVNVDTVRHLIHDKNVTTSTDALLSDEEIQFHIDTEPHIYLAAAEAAIAVASKYGGAETVKEVGDLRREFGTGGRVAQYHDIATRLRANAGRTAVAFAGGLSEAEKTTGRQDTDRVDPAFVRDQMDHSGTDSDDFFDNT</sequence>
<dbReference type="EMBL" id="LAZR01065336">
    <property type="protein sequence ID" value="KKK55765.1"/>
    <property type="molecule type" value="Genomic_DNA"/>
</dbReference>
<name>A0A0F8X4C9_9ZZZZ</name>
<evidence type="ECO:0000313" key="1">
    <source>
        <dbReference type="EMBL" id="KKK55765.1"/>
    </source>
</evidence>
<proteinExistence type="predicted"/>
<reference evidence="1" key="1">
    <citation type="journal article" date="2015" name="Nature">
        <title>Complex archaea that bridge the gap between prokaryotes and eukaryotes.</title>
        <authorList>
            <person name="Spang A."/>
            <person name="Saw J.H."/>
            <person name="Jorgensen S.L."/>
            <person name="Zaremba-Niedzwiedzka K."/>
            <person name="Martijn J."/>
            <person name="Lind A.E."/>
            <person name="van Eijk R."/>
            <person name="Schleper C."/>
            <person name="Guy L."/>
            <person name="Ettema T.J."/>
        </authorList>
    </citation>
    <scope>NUCLEOTIDE SEQUENCE</scope>
</reference>